<accession>A0A7R8ZYH0</accession>
<dbReference type="PROSITE" id="PS50057">
    <property type="entry name" value="FERM_3"/>
    <property type="match status" value="1"/>
</dbReference>
<dbReference type="Gene3D" id="3.10.20.90">
    <property type="entry name" value="Phosphatidylinositol 3-kinase Catalytic Subunit, Chain A, domain 1"/>
    <property type="match status" value="1"/>
</dbReference>
<dbReference type="CDD" id="cd17092">
    <property type="entry name" value="FERM1_F1_Myosin-VII"/>
    <property type="match status" value="1"/>
</dbReference>
<dbReference type="AlphaFoldDB" id="A0A7R8ZYH0"/>
<name>A0A7R8ZYH0_9CRUS</name>
<reference evidence="2" key="1">
    <citation type="submission" date="2020-11" db="EMBL/GenBank/DDBJ databases">
        <authorList>
            <person name="Tran Van P."/>
        </authorList>
    </citation>
    <scope>NUCLEOTIDE SEQUENCE</scope>
</reference>
<dbReference type="InterPro" id="IPR029071">
    <property type="entry name" value="Ubiquitin-like_domsf"/>
</dbReference>
<evidence type="ECO:0000313" key="2">
    <source>
        <dbReference type="EMBL" id="CAD7236620.1"/>
    </source>
</evidence>
<dbReference type="Pfam" id="PF21989">
    <property type="entry name" value="RA_2"/>
    <property type="match status" value="1"/>
</dbReference>
<dbReference type="InterPro" id="IPR051567">
    <property type="entry name" value="Unconventional_Myosin_ATPase"/>
</dbReference>
<dbReference type="InterPro" id="IPR000857">
    <property type="entry name" value="MyTH4_dom"/>
</dbReference>
<dbReference type="OrthoDB" id="6108017at2759"/>
<protein>
    <submittedName>
        <fullName evidence="2">Uncharacterized protein</fullName>
    </submittedName>
</protein>
<dbReference type="SUPFAM" id="SSF54236">
    <property type="entry name" value="Ubiquitin-like"/>
    <property type="match status" value="1"/>
</dbReference>
<sequence>RLKRTFVSLVERLKRTFNNGTRNQPPSWLELQATKSKNSIMLPVTFMDDQTKTLLKDSATTDRELCYELADKIALRDQFGFSLYIALFDNVSSLGSGSDYVMDAISQCEQYAKEQGA</sequence>
<dbReference type="InterPro" id="IPR000299">
    <property type="entry name" value="FERM_domain"/>
</dbReference>
<gene>
    <name evidence="2" type="ORF">CTOB1V02_LOCUS14435</name>
</gene>
<dbReference type="PANTHER" id="PTHR22692">
    <property type="entry name" value="MYOSIN VII, XV"/>
    <property type="match status" value="1"/>
</dbReference>
<dbReference type="InterPro" id="IPR038185">
    <property type="entry name" value="MyTH4_dom_sf"/>
</dbReference>
<organism evidence="2">
    <name type="scientific">Cyprideis torosa</name>
    <dbReference type="NCBI Taxonomy" id="163714"/>
    <lineage>
        <taxon>Eukaryota</taxon>
        <taxon>Metazoa</taxon>
        <taxon>Ecdysozoa</taxon>
        <taxon>Arthropoda</taxon>
        <taxon>Crustacea</taxon>
        <taxon>Oligostraca</taxon>
        <taxon>Ostracoda</taxon>
        <taxon>Podocopa</taxon>
        <taxon>Podocopida</taxon>
        <taxon>Cytherocopina</taxon>
        <taxon>Cytheroidea</taxon>
        <taxon>Cytherideidae</taxon>
        <taxon>Cyprideis</taxon>
    </lineage>
</organism>
<dbReference type="PANTHER" id="PTHR22692:SF33">
    <property type="entry name" value="MYOSIN"/>
    <property type="match status" value="1"/>
</dbReference>
<dbReference type="Gene3D" id="1.25.40.530">
    <property type="entry name" value="MyTH4 domain"/>
    <property type="match status" value="1"/>
</dbReference>
<evidence type="ECO:0000256" key="1">
    <source>
        <dbReference type="ARBA" id="ARBA00008314"/>
    </source>
</evidence>
<dbReference type="GO" id="GO:0005856">
    <property type="term" value="C:cytoskeleton"/>
    <property type="evidence" value="ECO:0007669"/>
    <property type="project" value="InterPro"/>
</dbReference>
<dbReference type="EMBL" id="OB680471">
    <property type="protein sequence ID" value="CAD7236620.1"/>
    <property type="molecule type" value="Genomic_DNA"/>
</dbReference>
<dbReference type="PROSITE" id="PS51016">
    <property type="entry name" value="MYTH4"/>
    <property type="match status" value="1"/>
</dbReference>
<comment type="similarity">
    <text evidence="1">Belongs to the TRAFAC class myosin-kinesin ATPase superfamily. Myosin family.</text>
</comment>
<proteinExistence type="inferred from homology"/>
<feature type="non-terminal residue" evidence="2">
    <location>
        <position position="1"/>
    </location>
</feature>